<dbReference type="EMBL" id="CAAE01002552">
    <property type="protein sequence ID" value="CAF87493.1"/>
    <property type="molecule type" value="Genomic_DNA"/>
</dbReference>
<dbReference type="AlphaFoldDB" id="Q4THY9"/>
<dbReference type="PROSITE" id="PS00678">
    <property type="entry name" value="WD_REPEATS_1"/>
    <property type="match status" value="1"/>
</dbReference>
<feature type="region of interest" description="Disordered" evidence="5">
    <location>
        <begin position="339"/>
        <end position="389"/>
    </location>
</feature>
<dbReference type="PANTHER" id="PTHR44019:SF20">
    <property type="entry name" value="WD REPEAT-CONTAINING PROTEIN 55"/>
    <property type="match status" value="1"/>
</dbReference>
<proteinExistence type="inferred from homology"/>
<evidence type="ECO:0000256" key="1">
    <source>
        <dbReference type="ARBA" id="ARBA00007625"/>
    </source>
</evidence>
<feature type="repeat" description="WD" evidence="4">
    <location>
        <begin position="291"/>
        <end position="317"/>
    </location>
</feature>
<keyword evidence="2 4" id="KW-0853">WD repeat</keyword>
<feature type="region of interest" description="Disordered" evidence="5">
    <location>
        <begin position="500"/>
        <end position="615"/>
    </location>
</feature>
<dbReference type="Pfam" id="PF24796">
    <property type="entry name" value="WDR55"/>
    <property type="match status" value="1"/>
</dbReference>
<dbReference type="OrthoDB" id="2288928at2759"/>
<evidence type="ECO:0000256" key="2">
    <source>
        <dbReference type="ARBA" id="ARBA00022574"/>
    </source>
</evidence>
<organism evidence="6">
    <name type="scientific">Tetraodon nigroviridis</name>
    <name type="common">Spotted green pufferfish</name>
    <name type="synonym">Chelonodon nigroviridis</name>
    <dbReference type="NCBI Taxonomy" id="99883"/>
    <lineage>
        <taxon>Eukaryota</taxon>
        <taxon>Metazoa</taxon>
        <taxon>Chordata</taxon>
        <taxon>Craniata</taxon>
        <taxon>Vertebrata</taxon>
        <taxon>Euteleostomi</taxon>
        <taxon>Actinopterygii</taxon>
        <taxon>Neopterygii</taxon>
        <taxon>Teleostei</taxon>
        <taxon>Neoteleostei</taxon>
        <taxon>Acanthomorphata</taxon>
        <taxon>Eupercaria</taxon>
        <taxon>Tetraodontiformes</taxon>
        <taxon>Tetradontoidea</taxon>
        <taxon>Tetraodontidae</taxon>
        <taxon>Tetraodon</taxon>
    </lineage>
</organism>
<evidence type="ECO:0000256" key="5">
    <source>
        <dbReference type="SAM" id="MobiDB-lite"/>
    </source>
</evidence>
<reference evidence="6" key="1">
    <citation type="journal article" date="2004" name="Nature">
        <title>Genome duplication in the teleost fish Tetraodon nigroviridis reveals the early vertebrate proto-karyotype.</title>
        <authorList>
            <person name="Jaillon O."/>
            <person name="Aury J.-M."/>
            <person name="Brunet F."/>
            <person name="Petit J.-L."/>
            <person name="Stange-Thomann N."/>
            <person name="Mauceli E."/>
            <person name="Bouneau L."/>
            <person name="Fischer C."/>
            <person name="Ozouf-Costaz C."/>
            <person name="Bernot A."/>
            <person name="Nicaud S."/>
            <person name="Jaffe D."/>
            <person name="Fisher S."/>
            <person name="Lutfalla G."/>
            <person name="Dossat C."/>
            <person name="Segurens B."/>
            <person name="Dasilva C."/>
            <person name="Salanoubat M."/>
            <person name="Levy M."/>
            <person name="Boudet N."/>
            <person name="Castellano S."/>
            <person name="Anthouard V."/>
            <person name="Jubin C."/>
            <person name="Castelli V."/>
            <person name="Katinka M."/>
            <person name="Vacherie B."/>
            <person name="Biemont C."/>
            <person name="Skalli Z."/>
            <person name="Cattolico L."/>
            <person name="Poulain J."/>
            <person name="De Berardinis V."/>
            <person name="Cruaud C."/>
            <person name="Duprat S."/>
            <person name="Brottier P."/>
            <person name="Coutanceau J.-P."/>
            <person name="Gouzy J."/>
            <person name="Parra G."/>
            <person name="Lardier G."/>
            <person name="Chapple C."/>
            <person name="McKernan K.J."/>
            <person name="McEwan P."/>
            <person name="Bosak S."/>
            <person name="Kellis M."/>
            <person name="Volff J.-N."/>
            <person name="Guigo R."/>
            <person name="Zody M.C."/>
            <person name="Mesirov J."/>
            <person name="Lindblad-Toh K."/>
            <person name="Birren B."/>
            <person name="Nusbaum C."/>
            <person name="Kahn D."/>
            <person name="Robinson-Rechavi M."/>
            <person name="Laudet V."/>
            <person name="Schachter V."/>
            <person name="Quetier F."/>
            <person name="Saurin W."/>
            <person name="Scarpelli C."/>
            <person name="Wincker P."/>
            <person name="Lander E.S."/>
            <person name="Weissenbach J."/>
            <person name="Roest Crollius H."/>
        </authorList>
    </citation>
    <scope>NUCLEOTIDE SEQUENCE [LARGE SCALE GENOMIC DNA]</scope>
</reference>
<dbReference type="InterPro" id="IPR050505">
    <property type="entry name" value="WDR55/POC1"/>
</dbReference>
<dbReference type="InterPro" id="IPR001680">
    <property type="entry name" value="WD40_rpt"/>
</dbReference>
<keyword evidence="3" id="KW-0677">Repeat</keyword>
<feature type="compositionally biased region" description="Basic residues" evidence="5">
    <location>
        <begin position="501"/>
        <end position="511"/>
    </location>
</feature>
<evidence type="ECO:0000313" key="6">
    <source>
        <dbReference type="EMBL" id="CAF87493.1"/>
    </source>
</evidence>
<dbReference type="PANTHER" id="PTHR44019">
    <property type="entry name" value="WD REPEAT-CONTAINING PROTEIN 55"/>
    <property type="match status" value="1"/>
</dbReference>
<dbReference type="Gene3D" id="2.130.10.10">
    <property type="entry name" value="YVTN repeat-like/Quinoprotein amine dehydrogenase"/>
    <property type="match status" value="3"/>
</dbReference>
<sequence>DDEDGGEPPGPKVRDTPEDIRLEAIANSVALHPSRDILALGDVDGDVYVYSYSCTEGDNRELWSSGHHVKSCRQVRFSADGQKLYSVSRDKAVHLLDVERGQLLSRIRGAHDAAINSLLLVDENVLATGDDVGGLKVWDMRKGTAVMDERQHQDYISDMAVDQAKRTLLTASGDGCMGVFNIKRRRWELLSEDQAGDLTSVVLMKKGRKVACGSSEGTVYLFNWSGFGATSDRFALGAESVECIVPVSDSVMCTASIDGYIRAVNLLPNRVLGCIGQHAGEPVEELAKSWDARLLASSAHDQLVKFWDISTLASVSVDEHRKRKKKGGRLKSLTKKARGDDDFFSGLPPDLSRPHLQKRREPLPRERRQRQTAMQKKPKSDDTRTECATCKGPGENENLVSGDGCMGVFNIKRRRWELLSEDQAGDLTSVVLMKKGRKVACGSSEGTVYLFNWSGFGATSDRFALGAESVECIVPVSDSVMCTASIDGYIRAVNLLPNPRPRLHRTARRRTSGGAGQVLGRPPPRQQRPRPAGQVLGHFHLSQRERGRAPQEEEEGRPAEVADEESPRRRRLLLWTVGGDGGEGGPRGPRGRDGRRGQRQRQRLGPRPPGGWRLL</sequence>
<dbReference type="SUPFAM" id="SSF50978">
    <property type="entry name" value="WD40 repeat-like"/>
    <property type="match status" value="2"/>
</dbReference>
<name>Q4THY9_TETNG</name>
<evidence type="ECO:0000256" key="4">
    <source>
        <dbReference type="PROSITE-ProRule" id="PRU00221"/>
    </source>
</evidence>
<comment type="caution">
    <text evidence="6">The sequence shown here is derived from an EMBL/GenBank/DDBJ whole genome shotgun (WGS) entry which is preliminary data.</text>
</comment>
<dbReference type="SMART" id="SM00320">
    <property type="entry name" value="WD40"/>
    <property type="match status" value="7"/>
</dbReference>
<evidence type="ECO:0000256" key="3">
    <source>
        <dbReference type="ARBA" id="ARBA00022737"/>
    </source>
</evidence>
<feature type="non-terminal residue" evidence="6">
    <location>
        <position position="615"/>
    </location>
</feature>
<feature type="compositionally biased region" description="Gly residues" evidence="5">
    <location>
        <begin position="578"/>
        <end position="588"/>
    </location>
</feature>
<gene>
    <name evidence="6" type="ORF">GSTENG00000221001</name>
</gene>
<dbReference type="InterPro" id="IPR036322">
    <property type="entry name" value="WD40_repeat_dom_sf"/>
</dbReference>
<dbReference type="KEGG" id="tng:GSTEN00000221G001"/>
<dbReference type="InterPro" id="IPR019775">
    <property type="entry name" value="WD40_repeat_CS"/>
</dbReference>
<comment type="similarity">
    <text evidence="1">Belongs to the WD repeat WDR55 family.</text>
</comment>
<dbReference type="InterPro" id="IPR015943">
    <property type="entry name" value="WD40/YVTN_repeat-like_dom_sf"/>
</dbReference>
<accession>Q4THY9</accession>
<reference evidence="6" key="2">
    <citation type="submission" date="2004-02" db="EMBL/GenBank/DDBJ databases">
        <authorList>
            <consortium name="Genoscope"/>
            <consortium name="Whitehead Institute Centre for Genome Research"/>
        </authorList>
    </citation>
    <scope>NUCLEOTIDE SEQUENCE</scope>
</reference>
<protein>
    <submittedName>
        <fullName evidence="6">(spotted green pufferfish) hypothetical protein</fullName>
    </submittedName>
</protein>
<dbReference type="PROSITE" id="PS50082">
    <property type="entry name" value="WD_REPEATS_2"/>
    <property type="match status" value="1"/>
</dbReference>
<feature type="compositionally biased region" description="Basic and acidic residues" evidence="5">
    <location>
        <begin position="542"/>
        <end position="560"/>
    </location>
</feature>